<comment type="caution">
    <text evidence="8">The sequence shown here is derived from an EMBL/GenBank/DDBJ whole genome shotgun (WGS) entry which is preliminary data.</text>
</comment>
<evidence type="ECO:0008006" key="10">
    <source>
        <dbReference type="Google" id="ProtNLM"/>
    </source>
</evidence>
<dbReference type="AlphaFoldDB" id="A0A1F6M2X9"/>
<dbReference type="InterPro" id="IPR012933">
    <property type="entry name" value="HicA_mRNA_interferase"/>
</dbReference>
<reference evidence="8 9" key="1">
    <citation type="journal article" date="2016" name="Nat. Commun.">
        <title>Thousands of microbial genomes shed light on interconnected biogeochemical processes in an aquifer system.</title>
        <authorList>
            <person name="Anantharaman K."/>
            <person name="Brown C.T."/>
            <person name="Hug L.A."/>
            <person name="Sharon I."/>
            <person name="Castelle C.J."/>
            <person name="Probst A.J."/>
            <person name="Thomas B.C."/>
            <person name="Singh A."/>
            <person name="Wilkins M.J."/>
            <person name="Karaoz U."/>
            <person name="Brodie E.L."/>
            <person name="Williams K.H."/>
            <person name="Hubbard S.S."/>
            <person name="Banfield J.F."/>
        </authorList>
    </citation>
    <scope>NUCLEOTIDE SEQUENCE [LARGE SCALE GENOMIC DNA]</scope>
</reference>
<dbReference type="EMBL" id="MFQB01000040">
    <property type="protein sequence ID" value="OGH66011.1"/>
    <property type="molecule type" value="Genomic_DNA"/>
</dbReference>
<evidence type="ECO:0000256" key="4">
    <source>
        <dbReference type="ARBA" id="ARBA00022759"/>
    </source>
</evidence>
<organism evidence="8 9">
    <name type="scientific">Candidatus Magasanikbacteria bacterium RIFCSPHIGHO2_02_FULL_47_14</name>
    <dbReference type="NCBI Taxonomy" id="1798680"/>
    <lineage>
        <taxon>Bacteria</taxon>
        <taxon>Candidatus Magasanikiibacteriota</taxon>
    </lineage>
</organism>
<evidence type="ECO:0000256" key="7">
    <source>
        <dbReference type="ARBA" id="ARBA00023016"/>
    </source>
</evidence>
<protein>
    <recommendedName>
        <fullName evidence="10">Addiction module toxin, HicA family</fullName>
    </recommendedName>
</protein>
<dbReference type="PANTHER" id="PTHR34873:SF3">
    <property type="entry name" value="ADDICTION MODULE TOXIN, HICA FAMILY"/>
    <property type="match status" value="1"/>
</dbReference>
<evidence type="ECO:0000313" key="8">
    <source>
        <dbReference type="EMBL" id="OGH66011.1"/>
    </source>
</evidence>
<keyword evidence="2" id="KW-1277">Toxin-antitoxin system</keyword>
<evidence type="ECO:0000256" key="5">
    <source>
        <dbReference type="ARBA" id="ARBA00022801"/>
    </source>
</evidence>
<dbReference type="GO" id="GO:0003729">
    <property type="term" value="F:mRNA binding"/>
    <property type="evidence" value="ECO:0007669"/>
    <property type="project" value="InterPro"/>
</dbReference>
<dbReference type="STRING" id="1798680.A3J66_01060"/>
<evidence type="ECO:0000313" key="9">
    <source>
        <dbReference type="Proteomes" id="UP000176282"/>
    </source>
</evidence>
<keyword evidence="5" id="KW-0378">Hydrolase</keyword>
<name>A0A1F6M2X9_9BACT</name>
<evidence type="ECO:0000256" key="3">
    <source>
        <dbReference type="ARBA" id="ARBA00022722"/>
    </source>
</evidence>
<dbReference type="GO" id="GO:0016787">
    <property type="term" value="F:hydrolase activity"/>
    <property type="evidence" value="ECO:0007669"/>
    <property type="project" value="UniProtKB-KW"/>
</dbReference>
<dbReference type="Proteomes" id="UP000176282">
    <property type="component" value="Unassembled WGS sequence"/>
</dbReference>
<dbReference type="Gene3D" id="3.30.920.30">
    <property type="entry name" value="Hypothetical protein"/>
    <property type="match status" value="1"/>
</dbReference>
<evidence type="ECO:0000256" key="1">
    <source>
        <dbReference type="ARBA" id="ARBA00006620"/>
    </source>
</evidence>
<keyword evidence="7" id="KW-0346">Stress response</keyword>
<accession>A0A1F6M2X9</accession>
<dbReference type="GO" id="GO:0004519">
    <property type="term" value="F:endonuclease activity"/>
    <property type="evidence" value="ECO:0007669"/>
    <property type="project" value="UniProtKB-KW"/>
</dbReference>
<evidence type="ECO:0000256" key="6">
    <source>
        <dbReference type="ARBA" id="ARBA00022884"/>
    </source>
</evidence>
<keyword evidence="3" id="KW-0540">Nuclease</keyword>
<evidence type="ECO:0000256" key="2">
    <source>
        <dbReference type="ARBA" id="ARBA00022649"/>
    </source>
</evidence>
<dbReference type="InterPro" id="IPR038570">
    <property type="entry name" value="HicA_sf"/>
</dbReference>
<proteinExistence type="inferred from homology"/>
<sequence length="76" mass="8757">MSPYLPILKARDMIRILRDLGFISTGYKGSHERFAHPDGRSTEVPHHGGTDIGRRLLQDILREIKMSPQEFRKLLS</sequence>
<keyword evidence="4" id="KW-0255">Endonuclease</keyword>
<dbReference type="PANTHER" id="PTHR34873">
    <property type="entry name" value="SSR1766 PROTEIN"/>
    <property type="match status" value="1"/>
</dbReference>
<dbReference type="SUPFAM" id="SSF54786">
    <property type="entry name" value="YcfA/nrd intein domain"/>
    <property type="match status" value="1"/>
</dbReference>
<keyword evidence="6" id="KW-0694">RNA-binding</keyword>
<comment type="similarity">
    <text evidence="1">Belongs to the HicA mRNA interferase family.</text>
</comment>
<gene>
    <name evidence="8" type="ORF">A3J66_01060</name>
</gene>
<dbReference type="Pfam" id="PF07927">
    <property type="entry name" value="HicA_toxin"/>
    <property type="match status" value="1"/>
</dbReference>